<dbReference type="InterPro" id="IPR006097">
    <property type="entry name" value="Glu/Leu/Phe/Val/Trp_DH_dimer"/>
</dbReference>
<reference evidence="4" key="2">
    <citation type="submission" date="2015-03" db="UniProtKB">
        <authorList>
            <consortium name="EnsemblPlants"/>
        </authorList>
    </citation>
    <scope>IDENTIFICATION</scope>
</reference>
<keyword evidence="2" id="KW-0560">Oxidoreductase</keyword>
<protein>
    <recommendedName>
        <fullName evidence="3">Glutamate/phenylalanine/leucine/valine/L-tryptophan dehydrogenase dimerisation domain-containing protein</fullName>
    </recommendedName>
</protein>
<evidence type="ECO:0000313" key="4">
    <source>
        <dbReference type="EnsemblPlants" id="Bo5g148590.1"/>
    </source>
</evidence>
<dbReference type="Proteomes" id="UP000032141">
    <property type="component" value="Chromosome C5"/>
</dbReference>
<name>A0A0D3CMX9_BRAOL</name>
<dbReference type="OMA" id="YQGFLVE"/>
<proteinExistence type="inferred from homology"/>
<dbReference type="GO" id="GO:0004352">
    <property type="term" value="F:glutamate dehydrogenase (NAD+) activity"/>
    <property type="evidence" value="ECO:0007669"/>
    <property type="project" value="TreeGrafter"/>
</dbReference>
<dbReference type="Gramene" id="Bo5g148590.1">
    <property type="protein sequence ID" value="Bo5g148590.1"/>
    <property type="gene ID" value="Bo5g148590"/>
</dbReference>
<dbReference type="PROSITE" id="PS00074">
    <property type="entry name" value="GLFV_DEHYDROGENASE"/>
    <property type="match status" value="1"/>
</dbReference>
<keyword evidence="5" id="KW-1185">Reference proteome</keyword>
<dbReference type="Pfam" id="PF02812">
    <property type="entry name" value="ELFV_dehydrog_N"/>
    <property type="match status" value="2"/>
</dbReference>
<dbReference type="InterPro" id="IPR033524">
    <property type="entry name" value="Glu/Leu/Phe/Val_DH_AS"/>
</dbReference>
<sequence length="152" mass="17011">MYQGFLVECTIPKDDGTLASFVGFRVQHDNARGPMKGGIRYHPELHVAKIPYGGAKGGIGCDPSELNISELERLTRVFTQKIHDVIGIHTDVPAPDMGTGPQRMAWILDEYSKFHGHSPAIVTGKPIDLWGEMLQQEEDCYLKHYSMNMERA</sequence>
<comment type="similarity">
    <text evidence="1">Belongs to the Glu/Leu/Phe/Val dehydrogenases family.</text>
</comment>
<dbReference type="SUPFAM" id="SSF53223">
    <property type="entry name" value="Aminoacid dehydrogenase-like, N-terminal domain"/>
    <property type="match status" value="1"/>
</dbReference>
<dbReference type="GO" id="GO:0006538">
    <property type="term" value="P:L-glutamate catabolic process"/>
    <property type="evidence" value="ECO:0007669"/>
    <property type="project" value="TreeGrafter"/>
</dbReference>
<dbReference type="eggNOG" id="KOG2250">
    <property type="taxonomic scope" value="Eukaryota"/>
</dbReference>
<dbReference type="EnsemblPlants" id="Bo5g148590.1">
    <property type="protein sequence ID" value="Bo5g148590.1"/>
    <property type="gene ID" value="Bo5g148590"/>
</dbReference>
<dbReference type="GO" id="GO:0005739">
    <property type="term" value="C:mitochondrion"/>
    <property type="evidence" value="ECO:0007669"/>
    <property type="project" value="TreeGrafter"/>
</dbReference>
<feature type="domain" description="Glutamate/phenylalanine/leucine/valine/L-tryptophan dehydrogenase dimerisation" evidence="3">
    <location>
        <begin position="7"/>
        <end position="45"/>
    </location>
</feature>
<dbReference type="Gene3D" id="3.40.50.10860">
    <property type="entry name" value="Leucine Dehydrogenase, chain A, domain 1"/>
    <property type="match status" value="2"/>
</dbReference>
<reference evidence="4 5" key="1">
    <citation type="journal article" date="2014" name="Genome Biol.">
        <title>Transcriptome and methylome profiling reveals relics of genome dominance in the mesopolyploid Brassica oleracea.</title>
        <authorList>
            <person name="Parkin I.A."/>
            <person name="Koh C."/>
            <person name="Tang H."/>
            <person name="Robinson S.J."/>
            <person name="Kagale S."/>
            <person name="Clarke W.E."/>
            <person name="Town C.D."/>
            <person name="Nixon J."/>
            <person name="Krishnakumar V."/>
            <person name="Bidwell S.L."/>
            <person name="Denoeud F."/>
            <person name="Belcram H."/>
            <person name="Links M.G."/>
            <person name="Just J."/>
            <person name="Clarke C."/>
            <person name="Bender T."/>
            <person name="Huebert T."/>
            <person name="Mason A.S."/>
            <person name="Pires J.C."/>
            <person name="Barker G."/>
            <person name="Moore J."/>
            <person name="Walley P.G."/>
            <person name="Manoli S."/>
            <person name="Batley J."/>
            <person name="Edwards D."/>
            <person name="Nelson M.N."/>
            <person name="Wang X."/>
            <person name="Paterson A.H."/>
            <person name="King G."/>
            <person name="Bancroft I."/>
            <person name="Chalhoub B."/>
            <person name="Sharpe A.G."/>
        </authorList>
    </citation>
    <scope>NUCLEOTIDE SEQUENCE</scope>
    <source>
        <strain evidence="4 5">cv. TO1000</strain>
    </source>
</reference>
<dbReference type="InterPro" id="IPR046346">
    <property type="entry name" value="Aminoacid_DH-like_N_sf"/>
</dbReference>
<dbReference type="PANTHER" id="PTHR11606:SF34">
    <property type="entry name" value="GLUTAMATE_PHENYLALANINE_LEUCINE_VALINE_L-TRYPTOPHAN DEHYDROGENASE C-TERMINAL DOMAIN-CONTAINING PROTEIN"/>
    <property type="match status" value="1"/>
</dbReference>
<evidence type="ECO:0000259" key="3">
    <source>
        <dbReference type="Pfam" id="PF02812"/>
    </source>
</evidence>
<dbReference type="AlphaFoldDB" id="A0A0D3CMX9"/>
<evidence type="ECO:0000256" key="2">
    <source>
        <dbReference type="ARBA" id="ARBA00023002"/>
    </source>
</evidence>
<dbReference type="STRING" id="109376.A0A0D3CMX9"/>
<feature type="domain" description="Glutamate/phenylalanine/leucine/valine/L-tryptophan dehydrogenase dimerisation" evidence="3">
    <location>
        <begin position="47"/>
        <end position="113"/>
    </location>
</feature>
<dbReference type="HOGENOM" id="CLU_025763_4_2_1"/>
<accession>A0A0D3CMX9</accession>
<evidence type="ECO:0000256" key="1">
    <source>
        <dbReference type="ARBA" id="ARBA00006382"/>
    </source>
</evidence>
<evidence type="ECO:0000313" key="5">
    <source>
        <dbReference type="Proteomes" id="UP000032141"/>
    </source>
</evidence>
<dbReference type="PANTHER" id="PTHR11606">
    <property type="entry name" value="GLUTAMATE DEHYDROGENASE"/>
    <property type="match status" value="1"/>
</dbReference>
<organism evidence="4 5">
    <name type="scientific">Brassica oleracea var. oleracea</name>
    <dbReference type="NCBI Taxonomy" id="109376"/>
    <lineage>
        <taxon>Eukaryota</taxon>
        <taxon>Viridiplantae</taxon>
        <taxon>Streptophyta</taxon>
        <taxon>Embryophyta</taxon>
        <taxon>Tracheophyta</taxon>
        <taxon>Spermatophyta</taxon>
        <taxon>Magnoliopsida</taxon>
        <taxon>eudicotyledons</taxon>
        <taxon>Gunneridae</taxon>
        <taxon>Pentapetalae</taxon>
        <taxon>rosids</taxon>
        <taxon>malvids</taxon>
        <taxon>Brassicales</taxon>
        <taxon>Brassicaceae</taxon>
        <taxon>Brassiceae</taxon>
        <taxon>Brassica</taxon>
    </lineage>
</organism>